<reference evidence="13 14" key="1">
    <citation type="journal article" date="2016" name="Nat. Commun.">
        <title>Thousands of microbial genomes shed light on interconnected biogeochemical processes in an aquifer system.</title>
        <authorList>
            <person name="Anantharaman K."/>
            <person name="Brown C.T."/>
            <person name="Hug L.A."/>
            <person name="Sharon I."/>
            <person name="Castelle C.J."/>
            <person name="Probst A.J."/>
            <person name="Thomas B.C."/>
            <person name="Singh A."/>
            <person name="Wilkins M.J."/>
            <person name="Karaoz U."/>
            <person name="Brodie E.L."/>
            <person name="Williams K.H."/>
            <person name="Hubbard S.S."/>
            <person name="Banfield J.F."/>
        </authorList>
    </citation>
    <scope>NUCLEOTIDE SEQUENCE [LARGE SCALE GENOMIC DNA]</scope>
</reference>
<comment type="function">
    <text evidence="11">Phosphatase that hydrolyzes non-canonical purine nucleotides such as XTP and ITP to their respective diphosphate derivatives. Probably excludes non-canonical purines from DNA/RNA precursor pool, thus preventing their incorporation into DNA/RNA and avoiding chromosomal lesions.</text>
</comment>
<keyword evidence="4 11" id="KW-0378">Hydrolase</keyword>
<dbReference type="InterPro" id="IPR050299">
    <property type="entry name" value="YjjX_NTPase"/>
</dbReference>
<comment type="caution">
    <text evidence="11">Lacks conserved residue(s) required for the propagation of feature annotation.</text>
</comment>
<evidence type="ECO:0000256" key="10">
    <source>
        <dbReference type="ARBA" id="ARBA00060855"/>
    </source>
</evidence>
<dbReference type="EC" id="3.6.1.73" evidence="11"/>
<evidence type="ECO:0000313" key="13">
    <source>
        <dbReference type="EMBL" id="OGZ00215.1"/>
    </source>
</evidence>
<evidence type="ECO:0000256" key="4">
    <source>
        <dbReference type="ARBA" id="ARBA00022801"/>
    </source>
</evidence>
<dbReference type="InterPro" id="IPR002786">
    <property type="entry name" value="Non_canon_purine_NTPase"/>
</dbReference>
<gene>
    <name evidence="13" type="ORF">A3B13_00130</name>
</gene>
<dbReference type="InterPro" id="IPR029001">
    <property type="entry name" value="ITPase-like_fam"/>
</dbReference>
<evidence type="ECO:0000256" key="3">
    <source>
        <dbReference type="ARBA" id="ARBA00022741"/>
    </source>
</evidence>
<dbReference type="HAMAP" id="MF_00648">
    <property type="entry name" value="Non_canon_purine_NTPase_YjjX"/>
    <property type="match status" value="1"/>
</dbReference>
<comment type="caution">
    <text evidence="13">The sequence shown here is derived from an EMBL/GenBank/DDBJ whole genome shotgun (WGS) entry which is preliminary data.</text>
</comment>
<dbReference type="GO" id="GO:0009117">
    <property type="term" value="P:nucleotide metabolic process"/>
    <property type="evidence" value="ECO:0007669"/>
    <property type="project" value="UniProtKB-KW"/>
</dbReference>
<dbReference type="InterPro" id="IPR026533">
    <property type="entry name" value="NTPase/PRRC1"/>
</dbReference>
<proteinExistence type="inferred from homology"/>
<comment type="cofactor">
    <cofactor evidence="11">
        <name>Mg(2+)</name>
        <dbReference type="ChEBI" id="CHEBI:18420"/>
    </cofactor>
    <cofactor evidence="11">
        <name>Mn(2+)</name>
        <dbReference type="ChEBI" id="CHEBI:29035"/>
    </cofactor>
    <text evidence="11">Binds 1 divalent metal cation per subunit; can use either Mg(2+) or Mn(2+).</text>
</comment>
<evidence type="ECO:0000256" key="7">
    <source>
        <dbReference type="ARBA" id="ARBA00023211"/>
    </source>
</evidence>
<dbReference type="GO" id="GO:0006772">
    <property type="term" value="P:thiamine metabolic process"/>
    <property type="evidence" value="ECO:0007669"/>
    <property type="project" value="TreeGrafter"/>
</dbReference>
<comment type="similarity">
    <text evidence="10 11">Belongs to the YjjX NTPase family.</text>
</comment>
<dbReference type="NCBIfam" id="NF003459">
    <property type="entry name" value="PRK05074.1"/>
    <property type="match status" value="1"/>
</dbReference>
<evidence type="ECO:0000256" key="9">
    <source>
        <dbReference type="ARBA" id="ARBA00048781"/>
    </source>
</evidence>
<keyword evidence="3 11" id="KW-0547">Nucleotide-binding</keyword>
<keyword evidence="6 11" id="KW-0546">Nucleotide metabolism</keyword>
<sequence>MKKIVVASKNPVKINATLNGFRKMFPEETFEAEGVSVPSEVSAQPKNDSEIFQGAWNRANNASEAIPGADFWVGIEGGIEEKNGEMEAFAWIIIKGKDGKFGKGRTGTFFLPTKVAELIREGKELGEADDIVFQRKNSKQENGAVGILTGNVLDRTKYYAEAVIIALIPFRNEELYK</sequence>
<dbReference type="GO" id="GO:0000166">
    <property type="term" value="F:nucleotide binding"/>
    <property type="evidence" value="ECO:0007669"/>
    <property type="project" value="UniProtKB-KW"/>
</dbReference>
<dbReference type="NCBIfam" id="TIGR00258">
    <property type="entry name" value="inosine/xanthosine triphosphatase"/>
    <property type="match status" value="1"/>
</dbReference>
<comment type="subunit">
    <text evidence="11">Homodimer.</text>
</comment>
<evidence type="ECO:0000259" key="12">
    <source>
        <dbReference type="Pfam" id="PF01931"/>
    </source>
</evidence>
<name>A0A1G2CFQ3_9BACT</name>
<evidence type="ECO:0000256" key="6">
    <source>
        <dbReference type="ARBA" id="ARBA00023080"/>
    </source>
</evidence>
<evidence type="ECO:0000256" key="5">
    <source>
        <dbReference type="ARBA" id="ARBA00022842"/>
    </source>
</evidence>
<evidence type="ECO:0000256" key="8">
    <source>
        <dbReference type="ARBA" id="ARBA00048174"/>
    </source>
</evidence>
<protein>
    <recommendedName>
        <fullName evidence="11">Probable inosine/xanthosine triphosphatase</fullName>
        <shortName evidence="11">ITPase/XTPase</shortName>
        <ecNumber evidence="11">3.6.1.73</ecNumber>
    </recommendedName>
    <alternativeName>
        <fullName evidence="11">Non-canonical purine NTP phosphatase</fullName>
    </alternativeName>
    <alternativeName>
        <fullName evidence="11">Non-standard purine NTP phosphatase</fullName>
    </alternativeName>
    <alternativeName>
        <fullName evidence="11">Nucleoside-triphosphate phosphatase</fullName>
        <shortName evidence="11">NTPase</shortName>
    </alternativeName>
</protein>
<dbReference type="FunFam" id="3.90.950.10:FF:000002">
    <property type="entry name" value="Inosine/xanthosine triphosphatase"/>
    <property type="match status" value="1"/>
</dbReference>
<dbReference type="GO" id="GO:0103023">
    <property type="term" value="F:ITPase activity"/>
    <property type="evidence" value="ECO:0007669"/>
    <property type="project" value="UniProtKB-EC"/>
</dbReference>
<dbReference type="AlphaFoldDB" id="A0A1G2CFQ3"/>
<dbReference type="GO" id="GO:0046872">
    <property type="term" value="F:metal ion binding"/>
    <property type="evidence" value="ECO:0007669"/>
    <property type="project" value="UniProtKB-KW"/>
</dbReference>
<dbReference type="Proteomes" id="UP000176287">
    <property type="component" value="Unassembled WGS sequence"/>
</dbReference>
<comment type="catalytic activity">
    <reaction evidence="9 11">
        <text>XTP + H2O = XDP + phosphate + H(+)</text>
        <dbReference type="Rhea" id="RHEA:28406"/>
        <dbReference type="ChEBI" id="CHEBI:15377"/>
        <dbReference type="ChEBI" id="CHEBI:15378"/>
        <dbReference type="ChEBI" id="CHEBI:43474"/>
        <dbReference type="ChEBI" id="CHEBI:59884"/>
        <dbReference type="ChEBI" id="CHEBI:61314"/>
        <dbReference type="EC" id="3.6.1.73"/>
    </reaction>
</comment>
<evidence type="ECO:0000256" key="1">
    <source>
        <dbReference type="ARBA" id="ARBA00001936"/>
    </source>
</evidence>
<organism evidence="13 14">
    <name type="scientific">Candidatus Liptonbacteria bacterium RIFCSPLOWO2_01_FULL_45_15</name>
    <dbReference type="NCBI Taxonomy" id="1798649"/>
    <lineage>
        <taxon>Bacteria</taxon>
        <taxon>Candidatus Liptoniibacteriota</taxon>
    </lineage>
</organism>
<accession>A0A1G2CFQ3</accession>
<feature type="domain" description="Non-canonical purine NTP phosphatase/PRRC1" evidence="12">
    <location>
        <begin position="7"/>
        <end position="170"/>
    </location>
</feature>
<evidence type="ECO:0000256" key="2">
    <source>
        <dbReference type="ARBA" id="ARBA00022723"/>
    </source>
</evidence>
<dbReference type="PANTHER" id="PTHR34699">
    <property type="match status" value="1"/>
</dbReference>
<dbReference type="PANTHER" id="PTHR34699:SF2">
    <property type="entry name" value="NON-CANONICAL PURINE NTP PHOSPHATASE_PRRC1 DOMAIN-CONTAINING PROTEIN"/>
    <property type="match status" value="1"/>
</dbReference>
<evidence type="ECO:0000313" key="14">
    <source>
        <dbReference type="Proteomes" id="UP000176287"/>
    </source>
</evidence>
<evidence type="ECO:0000256" key="11">
    <source>
        <dbReference type="HAMAP-Rule" id="MF_00648"/>
    </source>
</evidence>
<comment type="catalytic activity">
    <reaction evidence="8 11">
        <text>ITP + H2O = IDP + phosphate + H(+)</text>
        <dbReference type="Rhea" id="RHEA:28330"/>
        <dbReference type="ChEBI" id="CHEBI:15377"/>
        <dbReference type="ChEBI" id="CHEBI:15378"/>
        <dbReference type="ChEBI" id="CHEBI:43474"/>
        <dbReference type="ChEBI" id="CHEBI:58280"/>
        <dbReference type="ChEBI" id="CHEBI:61402"/>
        <dbReference type="EC" id="3.6.1.73"/>
    </reaction>
</comment>
<dbReference type="EMBL" id="MHKZ01000026">
    <property type="protein sequence ID" value="OGZ00215.1"/>
    <property type="molecule type" value="Genomic_DNA"/>
</dbReference>
<comment type="cofactor">
    <cofactor evidence="1">
        <name>Mn(2+)</name>
        <dbReference type="ChEBI" id="CHEBI:29035"/>
    </cofactor>
</comment>
<dbReference type="Gene3D" id="3.90.950.10">
    <property type="match status" value="1"/>
</dbReference>
<dbReference type="SUPFAM" id="SSF52972">
    <property type="entry name" value="ITPase-like"/>
    <property type="match status" value="1"/>
</dbReference>
<keyword evidence="7 11" id="KW-0464">Manganese</keyword>
<keyword evidence="2 11" id="KW-0479">Metal-binding</keyword>
<dbReference type="Pfam" id="PF01931">
    <property type="entry name" value="NTPase_I-T"/>
    <property type="match status" value="1"/>
</dbReference>
<keyword evidence="5 11" id="KW-0460">Magnesium</keyword>